<evidence type="ECO:0000313" key="1">
    <source>
        <dbReference type="EMBL" id="KAK3065258.1"/>
    </source>
</evidence>
<dbReference type="Proteomes" id="UP001186974">
    <property type="component" value="Unassembled WGS sequence"/>
</dbReference>
<name>A0ACC3DD24_9PEZI</name>
<comment type="caution">
    <text evidence="1">The sequence shown here is derived from an EMBL/GenBank/DDBJ whole genome shotgun (WGS) entry which is preliminary data.</text>
</comment>
<dbReference type="EMBL" id="JAWDJW010006344">
    <property type="protein sequence ID" value="KAK3065258.1"/>
    <property type="molecule type" value="Genomic_DNA"/>
</dbReference>
<keyword evidence="2" id="KW-1185">Reference proteome</keyword>
<gene>
    <name evidence="1" type="ORF">LTS18_004494</name>
</gene>
<organism evidence="1 2">
    <name type="scientific">Coniosporium uncinatum</name>
    <dbReference type="NCBI Taxonomy" id="93489"/>
    <lineage>
        <taxon>Eukaryota</taxon>
        <taxon>Fungi</taxon>
        <taxon>Dikarya</taxon>
        <taxon>Ascomycota</taxon>
        <taxon>Pezizomycotina</taxon>
        <taxon>Dothideomycetes</taxon>
        <taxon>Dothideomycetes incertae sedis</taxon>
        <taxon>Coniosporium</taxon>
    </lineage>
</organism>
<evidence type="ECO:0000313" key="2">
    <source>
        <dbReference type="Proteomes" id="UP001186974"/>
    </source>
</evidence>
<sequence length="217" mass="24971">MASFLHQGDCTLIPVNLEDPNEITELLRQRKICGWNYERSSIEQWNSEINDGTRSMFWITALIREDVVKAGHIALASTCSPPDPELADPDKSVMTISTFFILPEHRGLGLGRDTMDVVESLATREPYGAPHCRAIVVDTLDRRYWELDEEGWRGWWAKWGQPTPEKGRSNEDWYRRRGYIKFKERPKYTNDLKGNAQGGAEEGGRLLIASYLRKELQ</sequence>
<protein>
    <submittedName>
        <fullName evidence="1">Uncharacterized protein</fullName>
    </submittedName>
</protein>
<accession>A0ACC3DD24</accession>
<proteinExistence type="predicted"/>
<reference evidence="1" key="1">
    <citation type="submission" date="2024-09" db="EMBL/GenBank/DDBJ databases">
        <title>Black Yeasts Isolated from many extreme environments.</title>
        <authorList>
            <person name="Coleine C."/>
            <person name="Stajich J.E."/>
            <person name="Selbmann L."/>
        </authorList>
    </citation>
    <scope>NUCLEOTIDE SEQUENCE</scope>
    <source>
        <strain evidence="1">CCFEE 5737</strain>
    </source>
</reference>